<dbReference type="GO" id="GO:0003949">
    <property type="term" value="F:1-(5-phosphoribosyl)-5-[(5-phosphoribosylamino)methylideneamino]imidazole-4-carboxamide isomerase activity"/>
    <property type="evidence" value="ECO:0007669"/>
    <property type="project" value="UniProtKB-UniRule"/>
</dbReference>
<dbReference type="EMBL" id="VDFR01000125">
    <property type="protein sequence ID" value="TNC37878.1"/>
    <property type="molecule type" value="Genomic_DNA"/>
</dbReference>
<evidence type="ECO:0000256" key="2">
    <source>
        <dbReference type="ARBA" id="ARBA00004496"/>
    </source>
</evidence>
<dbReference type="AlphaFoldDB" id="A0A5C4MF20"/>
<dbReference type="FunFam" id="3.20.20.70:FF:000009">
    <property type="entry name" value="1-(5-phosphoribosyl)-5-[(5-phosphoribosylamino)methylideneamino] imidazole-4-carboxamide isomerase"/>
    <property type="match status" value="1"/>
</dbReference>
<organism evidence="12 13">
    <name type="scientific">Mumia zhuanghuii</name>
    <dbReference type="NCBI Taxonomy" id="2585211"/>
    <lineage>
        <taxon>Bacteria</taxon>
        <taxon>Bacillati</taxon>
        <taxon>Actinomycetota</taxon>
        <taxon>Actinomycetes</taxon>
        <taxon>Propionibacteriales</taxon>
        <taxon>Nocardioidaceae</taxon>
        <taxon>Mumia</taxon>
    </lineage>
</organism>
<dbReference type="Proteomes" id="UP000306740">
    <property type="component" value="Unassembled WGS sequence"/>
</dbReference>
<dbReference type="PANTHER" id="PTHR43090">
    <property type="entry name" value="1-(5-PHOSPHORIBOSYL)-5-[(5-PHOSPHORIBOSYLAMINO)METHYLIDENEAMINO] IMIDAZOLE-4-CARBOXAMIDE ISOMERASE"/>
    <property type="match status" value="1"/>
</dbReference>
<dbReference type="OrthoDB" id="9807749at2"/>
<dbReference type="InterPro" id="IPR013785">
    <property type="entry name" value="Aldolase_TIM"/>
</dbReference>
<dbReference type="InterPro" id="IPR023016">
    <property type="entry name" value="HisA/PriA"/>
</dbReference>
<sequence length="252" mass="26146">MTTTLELLPAVDVIEGQAVQLVQGVAGSEKTFGDALEAAMRWQEGGSEWLHLVDLDAAFGRGSNADLLARIVDAVDMLVEMSGGIRDDASLDRAMAAGCRRVNIGTAALEDPDWCAKAIATYGDRVAVGLDVRGRTLAARGWTREGGDLYEVLARLDAEGCARYVVTDVNKDGMLQGPNLQLLRDVCAATDRPVVASGGVTTLDDLRAIAGLVDEGVEGAIIGTALYAGNFTLPEALAAVAEIGGDSAGVAS</sequence>
<gene>
    <name evidence="12" type="primary">priA</name>
    <name evidence="9" type="synonym">hisA</name>
    <name evidence="12" type="ORF">FHE65_24865</name>
    <name evidence="11" type="ORF">FHE65_32455</name>
</gene>
<evidence type="ECO:0000313" key="13">
    <source>
        <dbReference type="Proteomes" id="UP000306740"/>
    </source>
</evidence>
<dbReference type="GO" id="GO:0004640">
    <property type="term" value="F:phosphoribosylanthranilate isomerase activity"/>
    <property type="evidence" value="ECO:0007669"/>
    <property type="project" value="InterPro"/>
</dbReference>
<evidence type="ECO:0000256" key="9">
    <source>
        <dbReference type="HAMAP-Rule" id="MF_01014"/>
    </source>
</evidence>
<feature type="active site" description="Proton donor" evidence="9">
    <location>
        <position position="131"/>
    </location>
</feature>
<dbReference type="GO" id="GO:0000162">
    <property type="term" value="P:L-tryptophan biosynthetic process"/>
    <property type="evidence" value="ECO:0007669"/>
    <property type="project" value="InterPro"/>
</dbReference>
<comment type="similarity">
    <text evidence="4 9 10">Belongs to the HisA/HisF family.</text>
</comment>
<comment type="subcellular location">
    <subcellularLocation>
        <location evidence="2 9">Cytoplasm</location>
    </subcellularLocation>
</comment>
<dbReference type="Gene3D" id="3.20.20.70">
    <property type="entry name" value="Aldolase class I"/>
    <property type="match status" value="1"/>
</dbReference>
<keyword evidence="8 9" id="KW-0413">Isomerase</keyword>
<dbReference type="GO" id="GO:0005737">
    <property type="term" value="C:cytoplasm"/>
    <property type="evidence" value="ECO:0007669"/>
    <property type="project" value="UniProtKB-SubCell"/>
</dbReference>
<dbReference type="NCBIfam" id="TIGR01919">
    <property type="entry name" value="hisA-trpF"/>
    <property type="match status" value="1"/>
</dbReference>
<dbReference type="PANTHER" id="PTHR43090:SF2">
    <property type="entry name" value="1-(5-PHOSPHORIBOSYL)-5-[(5-PHOSPHORIBOSYLAMINO)METHYLIDENEAMINO] IMIDAZOLE-4-CARBOXAMIDE ISOMERASE"/>
    <property type="match status" value="1"/>
</dbReference>
<dbReference type="HAMAP" id="MF_01014">
    <property type="entry name" value="HisA"/>
    <property type="match status" value="1"/>
</dbReference>
<evidence type="ECO:0000256" key="3">
    <source>
        <dbReference type="ARBA" id="ARBA00005133"/>
    </source>
</evidence>
<evidence type="ECO:0000256" key="10">
    <source>
        <dbReference type="RuleBase" id="RU003657"/>
    </source>
</evidence>
<dbReference type="EC" id="5.3.1.16" evidence="9"/>
<proteinExistence type="inferred from homology"/>
<evidence type="ECO:0000256" key="5">
    <source>
        <dbReference type="ARBA" id="ARBA00022490"/>
    </source>
</evidence>
<keyword evidence="7 9" id="KW-0368">Histidine biosynthesis</keyword>
<comment type="pathway">
    <text evidence="3 9">Amino-acid biosynthesis; L-histidine biosynthesis; L-histidine from 5-phospho-alpha-D-ribose 1-diphosphate: step 4/9.</text>
</comment>
<reference evidence="12 13" key="1">
    <citation type="submission" date="2019-05" db="EMBL/GenBank/DDBJ databases">
        <title>Mumia sp. nov., isolated from the intestinal contents of plateau pika (Ochotona curzoniae) in the Qinghai-Tibet plateau of China.</title>
        <authorList>
            <person name="Tian Z."/>
        </authorList>
    </citation>
    <scope>NUCLEOTIDE SEQUENCE [LARGE SCALE GENOMIC DNA]</scope>
    <source>
        <strain evidence="13">527</strain>
        <strain evidence="12">Z527</strain>
    </source>
</reference>
<dbReference type="UniPathway" id="UPA00031">
    <property type="reaction ID" value="UER00009"/>
</dbReference>
<dbReference type="CDD" id="cd04732">
    <property type="entry name" value="HisA"/>
    <property type="match status" value="1"/>
</dbReference>
<keyword evidence="5 9" id="KW-0963">Cytoplasm</keyword>
<keyword evidence="6 9" id="KW-0028">Amino-acid biosynthesis</keyword>
<name>A0A5C4MF20_9ACTN</name>
<protein>
    <recommendedName>
        <fullName evidence="9">1-(5-phosphoribosyl)-5-[(5-phosphoribosylamino)methylideneamino] imidazole-4-carboxamide isomerase</fullName>
        <ecNumber evidence="9">5.3.1.16</ecNumber>
    </recommendedName>
    <alternativeName>
        <fullName evidence="9">Phosphoribosylformimino-5-aminoimidazole carboxamide ribotide isomerase</fullName>
    </alternativeName>
</protein>
<evidence type="ECO:0000256" key="1">
    <source>
        <dbReference type="ARBA" id="ARBA00000901"/>
    </source>
</evidence>
<dbReference type="InterPro" id="IPR044524">
    <property type="entry name" value="Isoase_HisA-like"/>
</dbReference>
<accession>A0A5C4MF20</accession>
<dbReference type="RefSeq" id="WP_139106784.1">
    <property type="nucleotide sequence ID" value="NZ_VDFR01000125.1"/>
</dbReference>
<dbReference type="Pfam" id="PF00977">
    <property type="entry name" value="His_biosynth"/>
    <property type="match status" value="1"/>
</dbReference>
<evidence type="ECO:0000313" key="11">
    <source>
        <dbReference type="EMBL" id="TNC30773.1"/>
    </source>
</evidence>
<dbReference type="EMBL" id="VDFR01000211">
    <property type="protein sequence ID" value="TNC30773.1"/>
    <property type="molecule type" value="Genomic_DNA"/>
</dbReference>
<evidence type="ECO:0000256" key="8">
    <source>
        <dbReference type="ARBA" id="ARBA00023235"/>
    </source>
</evidence>
<evidence type="ECO:0000256" key="7">
    <source>
        <dbReference type="ARBA" id="ARBA00023102"/>
    </source>
</evidence>
<comment type="caution">
    <text evidence="12">The sequence shown here is derived from an EMBL/GenBank/DDBJ whole genome shotgun (WGS) entry which is preliminary data.</text>
</comment>
<dbReference type="SUPFAM" id="SSF51366">
    <property type="entry name" value="Ribulose-phoshate binding barrel"/>
    <property type="match status" value="1"/>
</dbReference>
<dbReference type="InterPro" id="IPR006062">
    <property type="entry name" value="His_biosynth"/>
</dbReference>
<dbReference type="InterPro" id="IPR011060">
    <property type="entry name" value="RibuloseP-bd_barrel"/>
</dbReference>
<evidence type="ECO:0000256" key="4">
    <source>
        <dbReference type="ARBA" id="ARBA00009667"/>
    </source>
</evidence>
<feature type="active site" description="Proton acceptor" evidence="9">
    <location>
        <position position="12"/>
    </location>
</feature>
<dbReference type="InterPro" id="IPR010188">
    <property type="entry name" value="HisA/PriA_Actinobacteria"/>
</dbReference>
<comment type="catalytic activity">
    <reaction evidence="1 9">
        <text>1-(5-phospho-beta-D-ribosyl)-5-[(5-phospho-beta-D-ribosylamino)methylideneamino]imidazole-4-carboxamide = 5-[(5-phospho-1-deoxy-D-ribulos-1-ylimino)methylamino]-1-(5-phospho-beta-D-ribosyl)imidazole-4-carboxamide</text>
        <dbReference type="Rhea" id="RHEA:15469"/>
        <dbReference type="ChEBI" id="CHEBI:58435"/>
        <dbReference type="ChEBI" id="CHEBI:58525"/>
        <dbReference type="EC" id="5.3.1.16"/>
    </reaction>
</comment>
<evidence type="ECO:0000256" key="6">
    <source>
        <dbReference type="ARBA" id="ARBA00022605"/>
    </source>
</evidence>
<evidence type="ECO:0000313" key="12">
    <source>
        <dbReference type="EMBL" id="TNC37878.1"/>
    </source>
</evidence>
<dbReference type="GO" id="GO:0000105">
    <property type="term" value="P:L-histidine biosynthetic process"/>
    <property type="evidence" value="ECO:0007669"/>
    <property type="project" value="UniProtKB-UniRule"/>
</dbReference>